<organism evidence="1 2">
    <name type="scientific">Mycobacterium phage Tydolla</name>
    <dbReference type="NCBI Taxonomy" id="2283262"/>
    <lineage>
        <taxon>Viruses</taxon>
        <taxon>Duplodnaviria</taxon>
        <taxon>Heunggongvirae</taxon>
        <taxon>Uroviricota</taxon>
        <taxon>Caudoviricetes</taxon>
        <taxon>Bclasvirinae</taxon>
        <taxon>Pipefishvirus</taxon>
        <taxon>Pipefishvirus athena</taxon>
    </lineage>
</organism>
<evidence type="ECO:0008006" key="3">
    <source>
        <dbReference type="Google" id="ProtNLM"/>
    </source>
</evidence>
<dbReference type="Proteomes" id="UP000260127">
    <property type="component" value="Segment"/>
</dbReference>
<dbReference type="EMBL" id="MH576977">
    <property type="protein sequence ID" value="AXH68275.1"/>
    <property type="molecule type" value="Genomic_DNA"/>
</dbReference>
<evidence type="ECO:0000313" key="2">
    <source>
        <dbReference type="Proteomes" id="UP000260127"/>
    </source>
</evidence>
<protein>
    <recommendedName>
        <fullName evidence="3">Ribbon-helix-helix DNA binding domain protein</fullName>
    </recommendedName>
</protein>
<gene>
    <name evidence="1" type="primary">65</name>
    <name evidence="1" type="ORF">SEA_TYDOLLA_65</name>
</gene>
<accession>A0A345MCQ4</accession>
<dbReference type="InterPro" id="IPR056972">
    <property type="entry name" value="RHH_dom-containing"/>
</dbReference>
<sequence length="80" mass="9331">MLRSMANTRQRATTRTKAENYHLIGIRTRSDDLRRRFRMACAEDGQSGAEMLATLLDLRDDRNRRRRAAMAHPLDTRRTG</sequence>
<evidence type="ECO:0000313" key="1">
    <source>
        <dbReference type="EMBL" id="AXH68275.1"/>
    </source>
</evidence>
<name>A0A345MCQ4_9CAUD</name>
<reference evidence="1 2" key="1">
    <citation type="submission" date="2018-07" db="EMBL/GenBank/DDBJ databases">
        <authorList>
            <person name="Connors B.J."/>
            <person name="Brown B.K."/>
            <person name="Maher T."/>
            <person name="Clarke K."/>
            <person name="Robinson M."/>
            <person name="Levine L."/>
            <person name="Dantico L."/>
            <person name="Garlena R.A."/>
            <person name="Russell D.A."/>
            <person name="Pope W.H."/>
            <person name="Jacobs-Se D."/>
            <person name="Hatfull G.F."/>
        </authorList>
    </citation>
    <scope>NUCLEOTIDE SEQUENCE [LARGE SCALE GENOMIC DNA]</scope>
</reference>
<proteinExistence type="predicted"/>
<dbReference type="Pfam" id="PF23807">
    <property type="entry name" value="RHH_10"/>
    <property type="match status" value="1"/>
</dbReference>